<dbReference type="Gene3D" id="1.10.10.790">
    <property type="entry name" value="Surp module"/>
    <property type="match status" value="1"/>
</dbReference>
<gene>
    <name evidence="2" type="ORF">MNEG_9420</name>
</gene>
<dbReference type="OrthoDB" id="21470at2759"/>
<dbReference type="RefSeq" id="XP_013897565.1">
    <property type="nucleotide sequence ID" value="XM_014042111.1"/>
</dbReference>
<dbReference type="GO" id="GO:0006396">
    <property type="term" value="P:RNA processing"/>
    <property type="evidence" value="ECO:0007669"/>
    <property type="project" value="InterPro"/>
</dbReference>
<evidence type="ECO:0000313" key="3">
    <source>
        <dbReference type="Proteomes" id="UP000054498"/>
    </source>
</evidence>
<sequence length="110" mass="11806">MAHAGVLAFFGPADPPPPHAAAPPQQADRDRILLFARYALQGGASFISEVQEKQRGNSQFEFLTPGGAHHGFYRWALFCTAFGLSVDQPLPDGWQPTWPQPAAAPATAPP</sequence>
<dbReference type="PROSITE" id="PS50128">
    <property type="entry name" value="SURP"/>
    <property type="match status" value="1"/>
</dbReference>
<dbReference type="SMART" id="SM00648">
    <property type="entry name" value="SWAP"/>
    <property type="match status" value="1"/>
</dbReference>
<name>A0A0D2MW63_9CHLO</name>
<feature type="non-terminal residue" evidence="2">
    <location>
        <position position="110"/>
    </location>
</feature>
<keyword evidence="3" id="KW-1185">Reference proteome</keyword>
<dbReference type="AlphaFoldDB" id="A0A0D2MW63"/>
<dbReference type="KEGG" id="mng:MNEG_9420"/>
<dbReference type="InterPro" id="IPR000061">
    <property type="entry name" value="Surp"/>
</dbReference>
<proteinExistence type="predicted"/>
<evidence type="ECO:0000313" key="2">
    <source>
        <dbReference type="EMBL" id="KIY98545.1"/>
    </source>
</evidence>
<protein>
    <recommendedName>
        <fullName evidence="1">SURP motif domain-containing protein</fullName>
    </recommendedName>
</protein>
<dbReference type="GO" id="GO:0003723">
    <property type="term" value="F:RNA binding"/>
    <property type="evidence" value="ECO:0007669"/>
    <property type="project" value="InterPro"/>
</dbReference>
<dbReference type="InterPro" id="IPR035967">
    <property type="entry name" value="SWAP/Surp_sf"/>
</dbReference>
<evidence type="ECO:0000259" key="1">
    <source>
        <dbReference type="PROSITE" id="PS50128"/>
    </source>
</evidence>
<dbReference type="Proteomes" id="UP000054498">
    <property type="component" value="Unassembled WGS sequence"/>
</dbReference>
<dbReference type="SUPFAM" id="SSF109905">
    <property type="entry name" value="Surp module (SWAP domain)"/>
    <property type="match status" value="1"/>
</dbReference>
<dbReference type="Pfam" id="PF01805">
    <property type="entry name" value="Surp"/>
    <property type="match status" value="1"/>
</dbReference>
<feature type="domain" description="SURP motif" evidence="1">
    <location>
        <begin position="31"/>
        <end position="73"/>
    </location>
</feature>
<dbReference type="GeneID" id="25742295"/>
<accession>A0A0D2MW63</accession>
<organism evidence="2 3">
    <name type="scientific">Monoraphidium neglectum</name>
    <dbReference type="NCBI Taxonomy" id="145388"/>
    <lineage>
        <taxon>Eukaryota</taxon>
        <taxon>Viridiplantae</taxon>
        <taxon>Chlorophyta</taxon>
        <taxon>core chlorophytes</taxon>
        <taxon>Chlorophyceae</taxon>
        <taxon>CS clade</taxon>
        <taxon>Sphaeropleales</taxon>
        <taxon>Selenastraceae</taxon>
        <taxon>Monoraphidium</taxon>
    </lineage>
</organism>
<dbReference type="EMBL" id="KK102147">
    <property type="protein sequence ID" value="KIY98545.1"/>
    <property type="molecule type" value="Genomic_DNA"/>
</dbReference>
<reference evidence="2 3" key="1">
    <citation type="journal article" date="2013" name="BMC Genomics">
        <title>Reconstruction of the lipid metabolism for the microalga Monoraphidium neglectum from its genome sequence reveals characteristics suitable for biofuel production.</title>
        <authorList>
            <person name="Bogen C."/>
            <person name="Al-Dilaimi A."/>
            <person name="Albersmeier A."/>
            <person name="Wichmann J."/>
            <person name="Grundmann M."/>
            <person name="Rupp O."/>
            <person name="Lauersen K.J."/>
            <person name="Blifernez-Klassen O."/>
            <person name="Kalinowski J."/>
            <person name="Goesmann A."/>
            <person name="Mussgnug J.H."/>
            <person name="Kruse O."/>
        </authorList>
    </citation>
    <scope>NUCLEOTIDE SEQUENCE [LARGE SCALE GENOMIC DNA]</scope>
    <source>
        <strain evidence="2 3">SAG 48.87</strain>
    </source>
</reference>
<dbReference type="STRING" id="145388.A0A0D2MW63"/>